<accession>A0ABS4GQS3</accession>
<keyword evidence="2" id="KW-1185">Reference proteome</keyword>
<dbReference type="Pfam" id="PF10676">
    <property type="entry name" value="gerPA"/>
    <property type="match status" value="1"/>
</dbReference>
<comment type="caution">
    <text evidence="1">The sequence shown here is derived from an EMBL/GenBank/DDBJ whole genome shotgun (WGS) entry which is preliminary data.</text>
</comment>
<organism evidence="1 2">
    <name type="scientific">Ammoniphilus resinae</name>
    <dbReference type="NCBI Taxonomy" id="861532"/>
    <lineage>
        <taxon>Bacteria</taxon>
        <taxon>Bacillati</taxon>
        <taxon>Bacillota</taxon>
        <taxon>Bacilli</taxon>
        <taxon>Bacillales</taxon>
        <taxon>Paenibacillaceae</taxon>
        <taxon>Aneurinibacillus group</taxon>
        <taxon>Ammoniphilus</taxon>
    </lineage>
</organism>
<dbReference type="PANTHER" id="PTHR37808">
    <property type="entry name" value="SPORE GERMINATION PROTEIN-LIKE PROTEIN YDZR-RELATED"/>
    <property type="match status" value="1"/>
</dbReference>
<gene>
    <name evidence="1" type="ORF">J2Z37_002408</name>
</gene>
<dbReference type="EMBL" id="JAGGKT010000006">
    <property type="protein sequence ID" value="MBP1932407.1"/>
    <property type="molecule type" value="Genomic_DNA"/>
</dbReference>
<dbReference type="Proteomes" id="UP001519343">
    <property type="component" value="Unassembled WGS sequence"/>
</dbReference>
<evidence type="ECO:0000313" key="1">
    <source>
        <dbReference type="EMBL" id="MBP1932407.1"/>
    </source>
</evidence>
<dbReference type="PANTHER" id="PTHR37808:SF3">
    <property type="entry name" value="SPORE GERMINATION PROTEIN GERPA-RELATED"/>
    <property type="match status" value="1"/>
</dbReference>
<dbReference type="InterPro" id="IPR019618">
    <property type="entry name" value="Spore_germination_GerPA"/>
</dbReference>
<reference evidence="1 2" key="1">
    <citation type="submission" date="2021-03" db="EMBL/GenBank/DDBJ databases">
        <title>Genomic Encyclopedia of Type Strains, Phase IV (KMG-IV): sequencing the most valuable type-strain genomes for metagenomic binning, comparative biology and taxonomic classification.</title>
        <authorList>
            <person name="Goeker M."/>
        </authorList>
    </citation>
    <scope>NUCLEOTIDE SEQUENCE [LARGE SCALE GENOMIC DNA]</scope>
    <source>
        <strain evidence="1 2">DSM 24738</strain>
    </source>
</reference>
<name>A0ABS4GQS3_9BACL</name>
<evidence type="ECO:0000313" key="2">
    <source>
        <dbReference type="Proteomes" id="UP001519343"/>
    </source>
</evidence>
<dbReference type="RefSeq" id="WP_209810451.1">
    <property type="nucleotide sequence ID" value="NZ_JAGGKT010000006.1"/>
</dbReference>
<sequence length="71" mass="6995">MPSVVGAINVNSNSGNLNVGDVFNISPKSSSKTYSGQGGGNTGNVVNTLNGVSATNTLDTDGVDQPIAGNV</sequence>
<protein>
    <submittedName>
        <fullName evidence="1">Spore germination protein PF</fullName>
    </submittedName>
</protein>
<proteinExistence type="predicted"/>